<dbReference type="EMBL" id="JARK01001345">
    <property type="protein sequence ID" value="EYC27447.1"/>
    <property type="molecule type" value="Genomic_DNA"/>
</dbReference>
<dbReference type="Proteomes" id="UP000024635">
    <property type="component" value="Unassembled WGS sequence"/>
</dbReference>
<reference evidence="2" key="1">
    <citation type="journal article" date="2015" name="Nat. Genet.">
        <title>The genome and transcriptome of the zoonotic hookworm Ancylostoma ceylanicum identify infection-specific gene families.</title>
        <authorList>
            <person name="Schwarz E.M."/>
            <person name="Hu Y."/>
            <person name="Antoshechkin I."/>
            <person name="Miller M.M."/>
            <person name="Sternberg P.W."/>
            <person name="Aroian R.V."/>
        </authorList>
    </citation>
    <scope>NUCLEOTIDE SEQUENCE</scope>
    <source>
        <strain evidence="2">HY135</strain>
    </source>
</reference>
<keyword evidence="2" id="KW-1185">Reference proteome</keyword>
<evidence type="ECO:0000313" key="1">
    <source>
        <dbReference type="EMBL" id="EYC27447.1"/>
    </source>
</evidence>
<accession>A0A016VK90</accession>
<sequence length="68" mass="7605">MAAKERGKGWLVALPCKLYGSVEPCFMSYSTDFHSAPLNSCSYLWYCGLALYLVTFKMLINDPVDCQG</sequence>
<gene>
    <name evidence="1" type="primary">Acey_s0009.g730</name>
    <name evidence="1" type="ORF">Y032_0009g730</name>
</gene>
<name>A0A016VK90_9BILA</name>
<protein>
    <submittedName>
        <fullName evidence="1">Uncharacterized protein</fullName>
    </submittedName>
</protein>
<proteinExistence type="predicted"/>
<dbReference type="AlphaFoldDB" id="A0A016VK90"/>
<organism evidence="1 2">
    <name type="scientific">Ancylostoma ceylanicum</name>
    <dbReference type="NCBI Taxonomy" id="53326"/>
    <lineage>
        <taxon>Eukaryota</taxon>
        <taxon>Metazoa</taxon>
        <taxon>Ecdysozoa</taxon>
        <taxon>Nematoda</taxon>
        <taxon>Chromadorea</taxon>
        <taxon>Rhabditida</taxon>
        <taxon>Rhabditina</taxon>
        <taxon>Rhabditomorpha</taxon>
        <taxon>Strongyloidea</taxon>
        <taxon>Ancylostomatidae</taxon>
        <taxon>Ancylostomatinae</taxon>
        <taxon>Ancylostoma</taxon>
    </lineage>
</organism>
<comment type="caution">
    <text evidence="1">The sequence shown here is derived from an EMBL/GenBank/DDBJ whole genome shotgun (WGS) entry which is preliminary data.</text>
</comment>
<evidence type="ECO:0000313" key="2">
    <source>
        <dbReference type="Proteomes" id="UP000024635"/>
    </source>
</evidence>